<keyword evidence="2" id="KW-1185">Reference proteome</keyword>
<dbReference type="Gene3D" id="1.20.120.450">
    <property type="entry name" value="dinb family like domain"/>
    <property type="match status" value="1"/>
</dbReference>
<protein>
    <recommendedName>
        <fullName evidence="3">DinB family protein</fullName>
    </recommendedName>
</protein>
<dbReference type="InterPro" id="IPR034660">
    <property type="entry name" value="DinB/YfiT-like"/>
</dbReference>
<sequence>MNIIIQSTLKTLQKSKTLLDSLKDDDLCNASLAPYYSSIGTHLRHILDFYDCIFNLDSDGIIDLTARSRNKNVESNCDCAKNYLDVIIEKLNKADFDINEEVKVIDDLGLGKVKVIYTFGAVLAQANSHTIHHYAIINYILEGLKIPFSDVEFGYNPTTPKTIIFN</sequence>
<evidence type="ECO:0000313" key="2">
    <source>
        <dbReference type="Proteomes" id="UP001165381"/>
    </source>
</evidence>
<evidence type="ECO:0000313" key="1">
    <source>
        <dbReference type="EMBL" id="MCL6296005.1"/>
    </source>
</evidence>
<dbReference type="SUPFAM" id="SSF109854">
    <property type="entry name" value="DinB/YfiT-like putative metalloenzymes"/>
    <property type="match status" value="1"/>
</dbReference>
<gene>
    <name evidence="1" type="ORF">M3P09_13420</name>
</gene>
<evidence type="ECO:0008006" key="3">
    <source>
        <dbReference type="Google" id="ProtNLM"/>
    </source>
</evidence>
<reference evidence="1" key="1">
    <citation type="submission" date="2022-05" db="EMBL/GenBank/DDBJ databases">
        <authorList>
            <person name="Park J.-S."/>
        </authorList>
    </citation>
    <scope>NUCLEOTIDE SEQUENCE</scope>
    <source>
        <strain evidence="1">2012CJ34-3</strain>
    </source>
</reference>
<comment type="caution">
    <text evidence="1">The sequence shown here is derived from an EMBL/GenBank/DDBJ whole genome shotgun (WGS) entry which is preliminary data.</text>
</comment>
<proteinExistence type="predicted"/>
<dbReference type="EMBL" id="JAMFLZ010000005">
    <property type="protein sequence ID" value="MCL6296005.1"/>
    <property type="molecule type" value="Genomic_DNA"/>
</dbReference>
<dbReference type="Proteomes" id="UP001165381">
    <property type="component" value="Unassembled WGS sequence"/>
</dbReference>
<dbReference type="RefSeq" id="WP_249973526.1">
    <property type="nucleotide sequence ID" value="NZ_JAMFLZ010000005.1"/>
</dbReference>
<organism evidence="1 2">
    <name type="scientific">Jejuia spongiicola</name>
    <dbReference type="NCBI Taxonomy" id="2942207"/>
    <lineage>
        <taxon>Bacteria</taxon>
        <taxon>Pseudomonadati</taxon>
        <taxon>Bacteroidota</taxon>
        <taxon>Flavobacteriia</taxon>
        <taxon>Flavobacteriales</taxon>
        <taxon>Flavobacteriaceae</taxon>
        <taxon>Jejuia</taxon>
    </lineage>
</organism>
<accession>A0ABT0QJ31</accession>
<name>A0ABT0QJ31_9FLAO</name>